<name>A0ABV0KF29_9CYAN</name>
<reference evidence="1 2" key="1">
    <citation type="submission" date="2022-04" db="EMBL/GenBank/DDBJ databases">
        <title>Positive selection, recombination, and allopatry shape intraspecific diversity of widespread and dominant cyanobacteria.</title>
        <authorList>
            <person name="Wei J."/>
            <person name="Shu W."/>
            <person name="Hu C."/>
        </authorList>
    </citation>
    <scope>NUCLEOTIDE SEQUENCE [LARGE SCALE GENOMIC DNA]</scope>
    <source>
        <strain evidence="1 2">AS-A4</strain>
    </source>
</reference>
<dbReference type="EMBL" id="JAMPLM010000002">
    <property type="protein sequence ID" value="MEP1057677.1"/>
    <property type="molecule type" value="Genomic_DNA"/>
</dbReference>
<accession>A0ABV0KF29</accession>
<dbReference type="RefSeq" id="WP_190450685.1">
    <property type="nucleotide sequence ID" value="NZ_JAMPLM010000002.1"/>
</dbReference>
<comment type="caution">
    <text evidence="1">The sequence shown here is derived from an EMBL/GenBank/DDBJ whole genome shotgun (WGS) entry which is preliminary data.</text>
</comment>
<protein>
    <submittedName>
        <fullName evidence="1">Uncharacterized protein</fullName>
    </submittedName>
</protein>
<organism evidence="1 2">
    <name type="scientific">Stenomitos frigidus AS-A4</name>
    <dbReference type="NCBI Taxonomy" id="2933935"/>
    <lineage>
        <taxon>Bacteria</taxon>
        <taxon>Bacillati</taxon>
        <taxon>Cyanobacteriota</taxon>
        <taxon>Cyanophyceae</taxon>
        <taxon>Leptolyngbyales</taxon>
        <taxon>Leptolyngbyaceae</taxon>
        <taxon>Stenomitos</taxon>
    </lineage>
</organism>
<sequence>MLRGLFGGKKEEYSGSSAFGTVLFTPWAAEYRGEIPATTGVTHNLFAAAITPEAAKALLGEGFRPINGAIPTHTIKCTTALARDSYQPRALFDLFIDLSAFPASWGLWIAVQTCKRLKRRLFTCTEKALLIRCKTENEFPFCCDDQTLDIAWLDDGNRCLGLAIAEYKKMTNTE</sequence>
<keyword evidence="2" id="KW-1185">Reference proteome</keyword>
<gene>
    <name evidence="1" type="ORF">NDI38_04445</name>
</gene>
<evidence type="ECO:0000313" key="2">
    <source>
        <dbReference type="Proteomes" id="UP001476950"/>
    </source>
</evidence>
<proteinExistence type="predicted"/>
<dbReference type="Proteomes" id="UP001476950">
    <property type="component" value="Unassembled WGS sequence"/>
</dbReference>
<evidence type="ECO:0000313" key="1">
    <source>
        <dbReference type="EMBL" id="MEP1057677.1"/>
    </source>
</evidence>